<evidence type="ECO:0000313" key="2">
    <source>
        <dbReference type="Proteomes" id="UP001311232"/>
    </source>
</evidence>
<reference evidence="1 2" key="1">
    <citation type="submission" date="2021-06" db="EMBL/GenBank/DDBJ databases">
        <authorList>
            <person name="Palmer J.M."/>
        </authorList>
    </citation>
    <scope>NUCLEOTIDE SEQUENCE [LARGE SCALE GENOMIC DNA]</scope>
    <source>
        <strain evidence="1 2">MEX-2019</strain>
        <tissue evidence="1">Muscle</tissue>
    </source>
</reference>
<dbReference type="AlphaFoldDB" id="A0AAV9RTK2"/>
<evidence type="ECO:0000313" key="1">
    <source>
        <dbReference type="EMBL" id="KAK5612379.1"/>
    </source>
</evidence>
<sequence length="73" mass="8393">MPWRKAMGTIARTGGTAKSMSRNRFFKIRQPIKVINDLDVSEEEKRRMSSGRLVSCSAVCTRETKSQRHENVH</sequence>
<proteinExistence type="predicted"/>
<dbReference type="EMBL" id="JAHHUM010001443">
    <property type="protein sequence ID" value="KAK5612379.1"/>
    <property type="molecule type" value="Genomic_DNA"/>
</dbReference>
<dbReference type="Proteomes" id="UP001311232">
    <property type="component" value="Unassembled WGS sequence"/>
</dbReference>
<accession>A0AAV9RTK2</accession>
<comment type="caution">
    <text evidence="1">The sequence shown here is derived from an EMBL/GenBank/DDBJ whole genome shotgun (WGS) entry which is preliminary data.</text>
</comment>
<protein>
    <submittedName>
        <fullName evidence="1">Uncharacterized protein</fullName>
    </submittedName>
</protein>
<organism evidence="1 2">
    <name type="scientific">Crenichthys baileyi</name>
    <name type="common">White River springfish</name>
    <dbReference type="NCBI Taxonomy" id="28760"/>
    <lineage>
        <taxon>Eukaryota</taxon>
        <taxon>Metazoa</taxon>
        <taxon>Chordata</taxon>
        <taxon>Craniata</taxon>
        <taxon>Vertebrata</taxon>
        <taxon>Euteleostomi</taxon>
        <taxon>Actinopterygii</taxon>
        <taxon>Neopterygii</taxon>
        <taxon>Teleostei</taxon>
        <taxon>Neoteleostei</taxon>
        <taxon>Acanthomorphata</taxon>
        <taxon>Ovalentaria</taxon>
        <taxon>Atherinomorphae</taxon>
        <taxon>Cyprinodontiformes</taxon>
        <taxon>Goodeidae</taxon>
        <taxon>Crenichthys</taxon>
    </lineage>
</organism>
<name>A0AAV9RTK2_9TELE</name>
<gene>
    <name evidence="1" type="ORF">CRENBAI_006996</name>
</gene>
<keyword evidence="2" id="KW-1185">Reference proteome</keyword>